<protein>
    <submittedName>
        <fullName evidence="1">4-phosphopantetheinyl transferase</fullName>
    </submittedName>
</protein>
<evidence type="ECO:0000313" key="2">
    <source>
        <dbReference type="Proteomes" id="UP000536509"/>
    </source>
</evidence>
<organism evidence="1 2">
    <name type="scientific">Flavobacterium rivulicola</name>
    <dbReference type="NCBI Taxonomy" id="2732161"/>
    <lineage>
        <taxon>Bacteria</taxon>
        <taxon>Pseudomonadati</taxon>
        <taxon>Bacteroidota</taxon>
        <taxon>Flavobacteriia</taxon>
        <taxon>Flavobacteriales</taxon>
        <taxon>Flavobacteriaceae</taxon>
        <taxon>Flavobacterium</taxon>
    </lineage>
</organism>
<proteinExistence type="predicted"/>
<keyword evidence="1" id="KW-0808">Transferase</keyword>
<reference evidence="1 2" key="1">
    <citation type="submission" date="2020-05" db="EMBL/GenBank/DDBJ databases">
        <title>Draft genome of Flavobacterium sp. IMCC34852.</title>
        <authorList>
            <person name="Song J."/>
            <person name="Cho J.-C."/>
        </authorList>
    </citation>
    <scope>NUCLEOTIDE SEQUENCE [LARGE SCALE GENOMIC DNA]</scope>
    <source>
        <strain evidence="1 2">IMCC34852</strain>
    </source>
</reference>
<sequence length="223" mass="25559">MPLLKIKALNETTQLYVWKITESFDELFRSVVLKDVSLARLEGMKAESHQKGFLSVRRLLMEAGYNDFDLYYDAFGKPHLKDGKHISISHSNDFSVIVVSDVNVGADLEILKDKTVKLAPRFMDVSHLKNLSEDDLLRKATVVWGIKESVFKIKNEIGISFKDHIFENDFNLADKKCTVELRFNNKVECFDILFDFIENYVFVCAFNAVPFSRSFGIASGEKK</sequence>
<accession>A0A7Y3R864</accession>
<gene>
    <name evidence="1" type="ORF">HKT18_03655</name>
</gene>
<dbReference type="GO" id="GO:0000287">
    <property type="term" value="F:magnesium ion binding"/>
    <property type="evidence" value="ECO:0007669"/>
    <property type="project" value="InterPro"/>
</dbReference>
<dbReference type="GO" id="GO:0008897">
    <property type="term" value="F:holo-[acyl-carrier-protein] synthase activity"/>
    <property type="evidence" value="ECO:0007669"/>
    <property type="project" value="InterPro"/>
</dbReference>
<comment type="caution">
    <text evidence="1">The sequence shown here is derived from an EMBL/GenBank/DDBJ whole genome shotgun (WGS) entry which is preliminary data.</text>
</comment>
<name>A0A7Y3R864_9FLAO</name>
<dbReference type="SUPFAM" id="SSF56214">
    <property type="entry name" value="4'-phosphopantetheinyl transferase"/>
    <property type="match status" value="2"/>
</dbReference>
<evidence type="ECO:0000313" key="1">
    <source>
        <dbReference type="EMBL" id="NNT71305.1"/>
    </source>
</evidence>
<dbReference type="Gene3D" id="3.90.470.20">
    <property type="entry name" value="4'-phosphopantetheinyl transferase domain"/>
    <property type="match status" value="1"/>
</dbReference>
<dbReference type="EMBL" id="JABEVX010000001">
    <property type="protein sequence ID" value="NNT71305.1"/>
    <property type="molecule type" value="Genomic_DNA"/>
</dbReference>
<dbReference type="RefSeq" id="WP_171221488.1">
    <property type="nucleotide sequence ID" value="NZ_CP121446.1"/>
</dbReference>
<dbReference type="InterPro" id="IPR037143">
    <property type="entry name" value="4-PPantetheinyl_Trfase_dom_sf"/>
</dbReference>
<dbReference type="AlphaFoldDB" id="A0A7Y3R864"/>
<dbReference type="Proteomes" id="UP000536509">
    <property type="component" value="Unassembled WGS sequence"/>
</dbReference>
<keyword evidence="2" id="KW-1185">Reference proteome</keyword>